<organism evidence="3 4">
    <name type="scientific">Saccharomyces uvarum</name>
    <name type="common">Yeast</name>
    <name type="synonym">Saccharomyces bayanus var. uvarum</name>
    <dbReference type="NCBI Taxonomy" id="230603"/>
    <lineage>
        <taxon>Eukaryota</taxon>
        <taxon>Fungi</taxon>
        <taxon>Dikarya</taxon>
        <taxon>Ascomycota</taxon>
        <taxon>Saccharomycotina</taxon>
        <taxon>Saccharomycetes</taxon>
        <taxon>Saccharomycetales</taxon>
        <taxon>Saccharomycetaceae</taxon>
        <taxon>Saccharomyces</taxon>
    </lineage>
</organism>
<dbReference type="InterPro" id="IPR052786">
    <property type="entry name" value="Spore_wall_assembly"/>
</dbReference>
<evidence type="ECO:0000313" key="3">
    <source>
        <dbReference type="EMBL" id="CAI4051246.1"/>
    </source>
</evidence>
<evidence type="ECO:0000256" key="2">
    <source>
        <dbReference type="SAM" id="Phobius"/>
    </source>
</evidence>
<reference evidence="3" key="1">
    <citation type="submission" date="2022-10" db="EMBL/GenBank/DDBJ databases">
        <authorList>
            <person name="Byrne P K."/>
        </authorList>
    </citation>
    <scope>NUCLEOTIDE SEQUENCE</scope>
    <source>
        <strain evidence="3">CBS7001</strain>
    </source>
</reference>
<gene>
    <name evidence="3" type="primary">SUVC15G1070</name>
    <name evidence="3" type="ORF">SUVC_15G1070</name>
</gene>
<dbReference type="Proteomes" id="UP001162090">
    <property type="component" value="Chromosome 15"/>
</dbReference>
<evidence type="ECO:0008006" key="5">
    <source>
        <dbReference type="Google" id="ProtNLM"/>
    </source>
</evidence>
<feature type="transmembrane region" description="Helical" evidence="2">
    <location>
        <begin position="214"/>
        <end position="242"/>
    </location>
</feature>
<keyword evidence="2" id="KW-0812">Transmembrane</keyword>
<feature type="compositionally biased region" description="Polar residues" evidence="1">
    <location>
        <begin position="346"/>
        <end position="356"/>
    </location>
</feature>
<evidence type="ECO:0000313" key="4">
    <source>
        <dbReference type="Proteomes" id="UP001162090"/>
    </source>
</evidence>
<dbReference type="EMBL" id="OX365926">
    <property type="protein sequence ID" value="CAI4051246.1"/>
    <property type="molecule type" value="Genomic_DNA"/>
</dbReference>
<dbReference type="GO" id="GO:0005619">
    <property type="term" value="C:ascospore wall"/>
    <property type="evidence" value="ECO:0007669"/>
    <property type="project" value="TreeGrafter"/>
</dbReference>
<feature type="transmembrane region" description="Helical" evidence="2">
    <location>
        <begin position="123"/>
        <end position="145"/>
    </location>
</feature>
<dbReference type="PANTHER" id="PTHR34292:SF3">
    <property type="entry name" value="OUTER SPORE WALL PROTEIN LDS2-RELATED"/>
    <property type="match status" value="1"/>
</dbReference>
<dbReference type="GO" id="GO:0005628">
    <property type="term" value="C:prospore membrane"/>
    <property type="evidence" value="ECO:0007669"/>
    <property type="project" value="TreeGrafter"/>
</dbReference>
<feature type="transmembrane region" description="Helical" evidence="2">
    <location>
        <begin position="295"/>
        <end position="315"/>
    </location>
</feature>
<accession>A0AA35J825</accession>
<dbReference type="PANTHER" id="PTHR34292">
    <property type="entry name" value="OUTER SPORE WALL PROTEIN LDS1"/>
    <property type="match status" value="1"/>
</dbReference>
<dbReference type="GO" id="GO:0005811">
    <property type="term" value="C:lipid droplet"/>
    <property type="evidence" value="ECO:0007669"/>
    <property type="project" value="TreeGrafter"/>
</dbReference>
<dbReference type="AlphaFoldDB" id="A0AA35J825"/>
<evidence type="ECO:0000256" key="1">
    <source>
        <dbReference type="SAM" id="MobiDB-lite"/>
    </source>
</evidence>
<sequence>MSTRPQPDWYYHRHPYASTPLAEAEEPQLLPIQDQSDNSTSKTWMAYKAPLVQWYKNAMLIKKSFWHDLEACHQIIWYPYKGISESVGSTDYLHLFILVVGYYMLNLVFVVFFVAILTCSTLALIYLPFCGFLALPIAYLQTVLVSTTICNSMVKGTDFILFTRIYGVTFARKNLPELTKACETVSFTPFVYRRSHRMRGLFSRQFYFVSLPKFILFVIWYVSIGFFFLFLMIIPVVGPIIVNMLPCSPGMGFYYFEPYFVDVLHLNSRQLSDVYYGGFAKWLLYSMSSGLLESIPILSGFFIGTNVVGASLWIVKERKDQEDPILPPLTPVQPIEPAEESHAPPVQQSISHVNPP</sequence>
<feature type="region of interest" description="Disordered" evidence="1">
    <location>
        <begin position="323"/>
        <end position="356"/>
    </location>
</feature>
<proteinExistence type="predicted"/>
<feature type="transmembrane region" description="Helical" evidence="2">
    <location>
        <begin position="92"/>
        <end position="117"/>
    </location>
</feature>
<protein>
    <recommendedName>
        <fullName evidence="5">Outer spore wall protein LDS2</fullName>
    </recommendedName>
</protein>
<name>A0AA35J825_SACUV</name>
<keyword evidence="2" id="KW-0472">Membrane</keyword>
<keyword evidence="2" id="KW-1133">Transmembrane helix</keyword>